<dbReference type="PANTHER" id="PTHR31793">
    <property type="entry name" value="4-HYDROXYBENZOYL-COA THIOESTERASE FAMILY MEMBER"/>
    <property type="match status" value="1"/>
</dbReference>
<evidence type="ECO:0000313" key="3">
    <source>
        <dbReference type="EMBL" id="QHI95242.1"/>
    </source>
</evidence>
<dbReference type="EC" id="3.1.2.-" evidence="3"/>
<dbReference type="InterPro" id="IPR029069">
    <property type="entry name" value="HotDog_dom_sf"/>
</dbReference>
<evidence type="ECO:0000313" key="4">
    <source>
        <dbReference type="Proteomes" id="UP000463975"/>
    </source>
</evidence>
<keyword evidence="2 3" id="KW-0378">Hydrolase</keyword>
<reference evidence="3 4" key="1">
    <citation type="submission" date="2020-01" db="EMBL/GenBank/DDBJ databases">
        <title>Genome sequencing of strain KACC 21507.</title>
        <authorList>
            <person name="Heo J."/>
            <person name="Kim S.-J."/>
            <person name="Kim J.-S."/>
            <person name="Hong S.-B."/>
            <person name="Kwon S.-W."/>
        </authorList>
    </citation>
    <scope>NUCLEOTIDE SEQUENCE [LARGE SCALE GENOMIC DNA]</scope>
    <source>
        <strain evidence="3 4">KACC 21507</strain>
    </source>
</reference>
<dbReference type="GO" id="GO:0047617">
    <property type="term" value="F:fatty acyl-CoA hydrolase activity"/>
    <property type="evidence" value="ECO:0007669"/>
    <property type="project" value="TreeGrafter"/>
</dbReference>
<dbReference type="Pfam" id="PF13279">
    <property type="entry name" value="4HBT_2"/>
    <property type="match status" value="1"/>
</dbReference>
<dbReference type="PIRSF" id="PIRSF003230">
    <property type="entry name" value="YbgC"/>
    <property type="match status" value="1"/>
</dbReference>
<accession>A0A6P1NHW3</accession>
<dbReference type="FunFam" id="3.10.129.10:FF:000004">
    <property type="entry name" value="Tol-pal system-associated acyl-CoA thioesterase"/>
    <property type="match status" value="1"/>
</dbReference>
<evidence type="ECO:0000256" key="1">
    <source>
        <dbReference type="ARBA" id="ARBA00005953"/>
    </source>
</evidence>
<gene>
    <name evidence="3" type="ORF">GT348_02195</name>
</gene>
<dbReference type="Gene3D" id="3.10.129.10">
    <property type="entry name" value="Hotdog Thioesterase"/>
    <property type="match status" value="1"/>
</dbReference>
<evidence type="ECO:0000256" key="2">
    <source>
        <dbReference type="ARBA" id="ARBA00022801"/>
    </source>
</evidence>
<keyword evidence="4" id="KW-1185">Reference proteome</keyword>
<sequence length="140" mass="15999">MAHHIKFRVYYEDTDAGGIVYHARYLGFAERARAEALRELGLAIGELAEKENLGFVVANLSIHYHRPAKLDDVLEIETCLVEAKAARFILQQNIFTEVNSEKLHIASLKVELVSMAMDRLKPVRLPVEVKKRLEQLRTDN</sequence>
<proteinExistence type="inferred from homology"/>
<dbReference type="InterPro" id="IPR050563">
    <property type="entry name" value="4-hydroxybenzoyl-CoA_TE"/>
</dbReference>
<dbReference type="InterPro" id="IPR008272">
    <property type="entry name" value="HB-CoA_thioesterase_AS"/>
</dbReference>
<dbReference type="Proteomes" id="UP000463975">
    <property type="component" value="Chromosome"/>
</dbReference>
<dbReference type="AlphaFoldDB" id="A0A6P1NHW3"/>
<dbReference type="EMBL" id="CP047652">
    <property type="protein sequence ID" value="QHI95242.1"/>
    <property type="molecule type" value="Genomic_DNA"/>
</dbReference>
<dbReference type="RefSeq" id="WP_160618320.1">
    <property type="nucleotide sequence ID" value="NZ_CP047652.1"/>
</dbReference>
<comment type="similarity">
    <text evidence="1">Belongs to the 4-hydroxybenzoyl-CoA thioesterase family.</text>
</comment>
<dbReference type="PANTHER" id="PTHR31793:SF37">
    <property type="entry name" value="ACYL-COA THIOESTER HYDROLASE YBGC"/>
    <property type="match status" value="1"/>
</dbReference>
<dbReference type="CDD" id="cd00586">
    <property type="entry name" value="4HBT"/>
    <property type="match status" value="1"/>
</dbReference>
<organism evidence="3 4">
    <name type="scientific">Aristophania vespae</name>
    <dbReference type="NCBI Taxonomy" id="2697033"/>
    <lineage>
        <taxon>Bacteria</taxon>
        <taxon>Pseudomonadati</taxon>
        <taxon>Pseudomonadota</taxon>
        <taxon>Alphaproteobacteria</taxon>
        <taxon>Acetobacterales</taxon>
        <taxon>Acetobacteraceae</taxon>
        <taxon>Aristophania</taxon>
    </lineage>
</organism>
<dbReference type="PROSITE" id="PS01328">
    <property type="entry name" value="4HBCOA_THIOESTERASE"/>
    <property type="match status" value="1"/>
</dbReference>
<dbReference type="KEGG" id="bomb:GT348_02195"/>
<name>A0A6P1NHW3_9PROT</name>
<dbReference type="NCBIfam" id="TIGR00051">
    <property type="entry name" value="YbgC/FadM family acyl-CoA thioesterase"/>
    <property type="match status" value="1"/>
</dbReference>
<dbReference type="SUPFAM" id="SSF54637">
    <property type="entry name" value="Thioesterase/thiol ester dehydrase-isomerase"/>
    <property type="match status" value="1"/>
</dbReference>
<protein>
    <submittedName>
        <fullName evidence="3">YbgC/FadM family acyl-CoA thioesterase</fullName>
        <ecNumber evidence="3">3.1.2.-</ecNumber>
    </submittedName>
</protein>
<dbReference type="InterPro" id="IPR006684">
    <property type="entry name" value="YbgC/YbaW"/>
</dbReference>